<dbReference type="Pfam" id="PF12311">
    <property type="entry name" value="DUF3632"/>
    <property type="match status" value="1"/>
</dbReference>
<dbReference type="Proteomes" id="UP000554235">
    <property type="component" value="Unassembled WGS sequence"/>
</dbReference>
<comment type="caution">
    <text evidence="1">The sequence shown here is derived from an EMBL/GenBank/DDBJ whole genome shotgun (WGS) entry which is preliminary data.</text>
</comment>
<evidence type="ECO:0000313" key="1">
    <source>
        <dbReference type="EMBL" id="KAF4471011.1"/>
    </source>
</evidence>
<accession>A0A8H4LKS1</accession>
<gene>
    <name evidence="1" type="ORF">FALBO_2083</name>
</gene>
<dbReference type="AlphaFoldDB" id="A0A8H4LKS1"/>
<proteinExistence type="predicted"/>
<evidence type="ECO:0000313" key="2">
    <source>
        <dbReference type="Proteomes" id="UP000554235"/>
    </source>
</evidence>
<dbReference type="InterPro" id="IPR053204">
    <property type="entry name" value="Oxopyrrolidines_Biosynth-assoc"/>
</dbReference>
<protein>
    <submittedName>
        <fullName evidence="1">Uncharacterized protein</fullName>
    </submittedName>
</protein>
<keyword evidence="2" id="KW-1185">Reference proteome</keyword>
<organism evidence="1 2">
    <name type="scientific">Fusarium albosuccineum</name>
    <dbReference type="NCBI Taxonomy" id="1237068"/>
    <lineage>
        <taxon>Eukaryota</taxon>
        <taxon>Fungi</taxon>
        <taxon>Dikarya</taxon>
        <taxon>Ascomycota</taxon>
        <taxon>Pezizomycotina</taxon>
        <taxon>Sordariomycetes</taxon>
        <taxon>Hypocreomycetidae</taxon>
        <taxon>Hypocreales</taxon>
        <taxon>Nectriaceae</taxon>
        <taxon>Fusarium</taxon>
        <taxon>Fusarium decemcellulare species complex</taxon>
    </lineage>
</organism>
<sequence>MSPLHLRLEDEGAPDFAPTVIEIINSIFAQEKSPTEAATAIDSLFTRYDGKPDAFIWWFWDLVHSLARQVPYDSSEQDQLAATIKALQDLPSKTVIFSNEGADDSSVQLWTDLPNFGNTYYEKLGEVDSAASGDEGLKQRRLNLQAYGARVTRLCRLPFEMYAIWALAEALEGKITPIRGAPDEVNEDPGAVDEYEIKTAAAWMIHMGHMMCGRDEEVRGATAGPLWKLDKKEGIKLRRKFKGTNGLDPKRWQLWKERFASFRDAEGLDSKIRKEAGDAYAAMEKAEQDQKL</sequence>
<dbReference type="PANTHER" id="PTHR38797">
    <property type="entry name" value="NUCLEAR PORE COMPLEX PROTEIN NUP85-RELATED"/>
    <property type="match status" value="1"/>
</dbReference>
<dbReference type="OrthoDB" id="3350591at2759"/>
<dbReference type="EMBL" id="JAADYS010000262">
    <property type="protein sequence ID" value="KAF4471011.1"/>
    <property type="molecule type" value="Genomic_DNA"/>
</dbReference>
<reference evidence="1 2" key="1">
    <citation type="submission" date="2020-01" db="EMBL/GenBank/DDBJ databases">
        <title>Identification and distribution of gene clusters putatively required for synthesis of sphingolipid metabolism inhibitors in phylogenetically diverse species of the filamentous fungus Fusarium.</title>
        <authorList>
            <person name="Kim H.-S."/>
            <person name="Busman M."/>
            <person name="Brown D.W."/>
            <person name="Divon H."/>
            <person name="Uhlig S."/>
            <person name="Proctor R.H."/>
        </authorList>
    </citation>
    <scope>NUCLEOTIDE SEQUENCE [LARGE SCALE GENOMIC DNA]</scope>
    <source>
        <strain evidence="1 2">NRRL 20459</strain>
    </source>
</reference>
<name>A0A8H4LKS1_9HYPO</name>
<dbReference type="InterPro" id="IPR022085">
    <property type="entry name" value="OpdG"/>
</dbReference>
<dbReference type="PANTHER" id="PTHR38797:SF4">
    <property type="entry name" value="NUCLEAR PORE COMPLEX PROTEIN NUP85"/>
    <property type="match status" value="1"/>
</dbReference>